<accession>A0AA38S4M2</accession>
<keyword evidence="3" id="KW-0274">FAD</keyword>
<dbReference type="EMBL" id="JANBVN010000031">
    <property type="protein sequence ID" value="KAJ9160758.1"/>
    <property type="molecule type" value="Genomic_DNA"/>
</dbReference>
<evidence type="ECO:0000256" key="5">
    <source>
        <dbReference type="ARBA" id="ARBA00023002"/>
    </source>
</evidence>
<protein>
    <submittedName>
        <fullName evidence="8">Dimethylaniline monooxygenase</fullName>
    </submittedName>
</protein>
<sequence>MRVAIIGAGPSGLTTLKHLVTAHEYFDGFEPIEVRLFEREAELGGTFRYRTYKDSELVSSKYLTTFSDYRFPLEAPDFATPEAYVSYLWGYAARFGLEKHIELRSTVDNVRKASDGGHIVEITTIEYEEVVSPSGRFCYSRIAGPAYEDWHCDAVVVCSGLNVTPNIPEIPGFHFREESIKHYPKQGAEFFDGAKTVAILGAGETAMDVGFQAVNHPDVEKVVMCNRDGFLIAPKITPEPIILSVFGKPYPGKRPNKPIDTTIASLFDTMYVPPSIQRGPLLWLYYDRWLKYIFFLIAGTSQGIDQWVGGVPPRRRYADALFLVKSDKAVPYMSAKQRKGFWNAVRGFFINVPIKDTGDRVIEVKAWPTHADPDGSLNIPEHGSDKAYRVKPDRMVFATGYTTEFRFLKKGQYPTLAEARVRGIYRFIEEGFAYIGFVRPSIGAIPPLAELQAQLWVYRFLKHHHGGNLIRRNPSNRTSEEDGEPPLDQHPDESVIEPYELDYALHARGTYNLFQTKHGVDHESYAYQLALDMGATPTFMHMVRKTNFRCLYTWAMGPNFNTKFRLVGPWAQPDVAIPIMQEELFGVVKRTGGLFFFTTYTLLPFMLFGGLSMGIKLFQQIGKGLHYLWSAATLGGSEVQQAEQEQQTAGRDEHTTTPRVVQYF</sequence>
<feature type="region of interest" description="Disordered" evidence="6">
    <location>
        <begin position="469"/>
        <end position="492"/>
    </location>
</feature>
<dbReference type="InterPro" id="IPR036188">
    <property type="entry name" value="FAD/NAD-bd_sf"/>
</dbReference>
<dbReference type="PRINTS" id="PR00370">
    <property type="entry name" value="FMOXYGENASE"/>
</dbReference>
<dbReference type="GO" id="GO:0004499">
    <property type="term" value="F:N,N-dimethylaniline monooxygenase activity"/>
    <property type="evidence" value="ECO:0007669"/>
    <property type="project" value="InterPro"/>
</dbReference>
<comment type="caution">
    <text evidence="8">The sequence shown here is derived from an EMBL/GenBank/DDBJ whole genome shotgun (WGS) entry which is preliminary data.</text>
</comment>
<keyword evidence="4" id="KW-0521">NADP</keyword>
<organism evidence="8 9">
    <name type="scientific">Coniochaeta hoffmannii</name>
    <dbReference type="NCBI Taxonomy" id="91930"/>
    <lineage>
        <taxon>Eukaryota</taxon>
        <taxon>Fungi</taxon>
        <taxon>Dikarya</taxon>
        <taxon>Ascomycota</taxon>
        <taxon>Pezizomycotina</taxon>
        <taxon>Sordariomycetes</taxon>
        <taxon>Sordariomycetidae</taxon>
        <taxon>Coniochaetales</taxon>
        <taxon>Coniochaetaceae</taxon>
        <taxon>Coniochaeta</taxon>
    </lineage>
</organism>
<dbReference type="Pfam" id="PF00743">
    <property type="entry name" value="FMO-like"/>
    <property type="match status" value="1"/>
</dbReference>
<proteinExistence type="inferred from homology"/>
<dbReference type="PANTHER" id="PTHR23023">
    <property type="entry name" value="DIMETHYLANILINE MONOOXYGENASE"/>
    <property type="match status" value="1"/>
</dbReference>
<keyword evidence="7" id="KW-0812">Transmembrane</keyword>
<keyword evidence="8" id="KW-0503">Monooxygenase</keyword>
<dbReference type="GO" id="GO:0050660">
    <property type="term" value="F:flavin adenine dinucleotide binding"/>
    <property type="evidence" value="ECO:0007669"/>
    <property type="project" value="InterPro"/>
</dbReference>
<keyword evidence="5" id="KW-0560">Oxidoreductase</keyword>
<evidence type="ECO:0000256" key="4">
    <source>
        <dbReference type="ARBA" id="ARBA00022857"/>
    </source>
</evidence>
<gene>
    <name evidence="8" type="ORF">NKR19_g2913</name>
</gene>
<keyword evidence="9" id="KW-1185">Reference proteome</keyword>
<reference evidence="8" key="1">
    <citation type="submission" date="2022-07" db="EMBL/GenBank/DDBJ databases">
        <title>Fungi with potential for degradation of polypropylene.</title>
        <authorList>
            <person name="Gostincar C."/>
        </authorList>
    </citation>
    <scope>NUCLEOTIDE SEQUENCE</scope>
    <source>
        <strain evidence="8">EXF-13287</strain>
    </source>
</reference>
<keyword evidence="7" id="KW-0472">Membrane</keyword>
<evidence type="ECO:0000313" key="8">
    <source>
        <dbReference type="EMBL" id="KAJ9160758.1"/>
    </source>
</evidence>
<dbReference type="PIRSF" id="PIRSF000332">
    <property type="entry name" value="FMO"/>
    <property type="match status" value="1"/>
</dbReference>
<evidence type="ECO:0000256" key="3">
    <source>
        <dbReference type="ARBA" id="ARBA00022827"/>
    </source>
</evidence>
<dbReference type="InterPro" id="IPR020946">
    <property type="entry name" value="Flavin_mOase-like"/>
</dbReference>
<dbReference type="SUPFAM" id="SSF51905">
    <property type="entry name" value="FAD/NAD(P)-binding domain"/>
    <property type="match status" value="1"/>
</dbReference>
<evidence type="ECO:0000256" key="2">
    <source>
        <dbReference type="ARBA" id="ARBA00022630"/>
    </source>
</evidence>
<evidence type="ECO:0000256" key="7">
    <source>
        <dbReference type="SAM" id="Phobius"/>
    </source>
</evidence>
<keyword evidence="2" id="KW-0285">Flavoprotein</keyword>
<name>A0AA38S4M2_9PEZI</name>
<evidence type="ECO:0000256" key="6">
    <source>
        <dbReference type="SAM" id="MobiDB-lite"/>
    </source>
</evidence>
<evidence type="ECO:0000313" key="9">
    <source>
        <dbReference type="Proteomes" id="UP001174691"/>
    </source>
</evidence>
<dbReference type="InterPro" id="IPR000960">
    <property type="entry name" value="Flavin_mOase"/>
</dbReference>
<feature type="transmembrane region" description="Helical" evidence="7">
    <location>
        <begin position="594"/>
        <end position="615"/>
    </location>
</feature>
<keyword evidence="7" id="KW-1133">Transmembrane helix</keyword>
<dbReference type="Proteomes" id="UP001174691">
    <property type="component" value="Unassembled WGS sequence"/>
</dbReference>
<dbReference type="InterPro" id="IPR050346">
    <property type="entry name" value="FMO-like"/>
</dbReference>
<evidence type="ECO:0000256" key="1">
    <source>
        <dbReference type="ARBA" id="ARBA00009183"/>
    </source>
</evidence>
<dbReference type="AlphaFoldDB" id="A0AA38S4M2"/>
<comment type="similarity">
    <text evidence="1">Belongs to the FMO family.</text>
</comment>
<dbReference type="Gene3D" id="3.50.50.60">
    <property type="entry name" value="FAD/NAD(P)-binding domain"/>
    <property type="match status" value="1"/>
</dbReference>
<dbReference type="GO" id="GO:0050661">
    <property type="term" value="F:NADP binding"/>
    <property type="evidence" value="ECO:0007669"/>
    <property type="project" value="InterPro"/>
</dbReference>